<evidence type="ECO:0000313" key="1">
    <source>
        <dbReference type="EMBL" id="KAJ7695733.1"/>
    </source>
</evidence>
<dbReference type="EMBL" id="JARKIE010000037">
    <property type="protein sequence ID" value="KAJ7695733.1"/>
    <property type="molecule type" value="Genomic_DNA"/>
</dbReference>
<accession>A0AAD7DN39</accession>
<protein>
    <submittedName>
        <fullName evidence="1">Uncharacterized protein</fullName>
    </submittedName>
</protein>
<evidence type="ECO:0000313" key="2">
    <source>
        <dbReference type="Proteomes" id="UP001221757"/>
    </source>
</evidence>
<gene>
    <name evidence="1" type="ORF">B0H17DRAFT_1198507</name>
</gene>
<keyword evidence="2" id="KW-1185">Reference proteome</keyword>
<organism evidence="1 2">
    <name type="scientific">Mycena rosella</name>
    <name type="common">Pink bonnet</name>
    <name type="synonym">Agaricus rosellus</name>
    <dbReference type="NCBI Taxonomy" id="1033263"/>
    <lineage>
        <taxon>Eukaryota</taxon>
        <taxon>Fungi</taxon>
        <taxon>Dikarya</taxon>
        <taxon>Basidiomycota</taxon>
        <taxon>Agaricomycotina</taxon>
        <taxon>Agaricomycetes</taxon>
        <taxon>Agaricomycetidae</taxon>
        <taxon>Agaricales</taxon>
        <taxon>Marasmiineae</taxon>
        <taxon>Mycenaceae</taxon>
        <taxon>Mycena</taxon>
    </lineage>
</organism>
<dbReference type="Proteomes" id="UP001221757">
    <property type="component" value="Unassembled WGS sequence"/>
</dbReference>
<proteinExistence type="predicted"/>
<sequence>MLHSTRAHRSPRALALHYLPEHINIRTAPRLRQAPLRAPAPNSASACVCPHPHPCCQSKTRITIGAGVCICTDTSDAHAARGTSNLRLFKVLAARTSKVDTGPA</sequence>
<name>A0AAD7DN39_MYCRO</name>
<dbReference type="AlphaFoldDB" id="A0AAD7DN39"/>
<reference evidence="1" key="1">
    <citation type="submission" date="2023-03" db="EMBL/GenBank/DDBJ databases">
        <title>Massive genome expansion in bonnet fungi (Mycena s.s.) driven by repeated elements and novel gene families across ecological guilds.</title>
        <authorList>
            <consortium name="Lawrence Berkeley National Laboratory"/>
            <person name="Harder C.B."/>
            <person name="Miyauchi S."/>
            <person name="Viragh M."/>
            <person name="Kuo A."/>
            <person name="Thoen E."/>
            <person name="Andreopoulos B."/>
            <person name="Lu D."/>
            <person name="Skrede I."/>
            <person name="Drula E."/>
            <person name="Henrissat B."/>
            <person name="Morin E."/>
            <person name="Kohler A."/>
            <person name="Barry K."/>
            <person name="LaButti K."/>
            <person name="Morin E."/>
            <person name="Salamov A."/>
            <person name="Lipzen A."/>
            <person name="Mereny Z."/>
            <person name="Hegedus B."/>
            <person name="Baldrian P."/>
            <person name="Stursova M."/>
            <person name="Weitz H."/>
            <person name="Taylor A."/>
            <person name="Grigoriev I.V."/>
            <person name="Nagy L.G."/>
            <person name="Martin F."/>
            <person name="Kauserud H."/>
        </authorList>
    </citation>
    <scope>NUCLEOTIDE SEQUENCE</scope>
    <source>
        <strain evidence="1">CBHHK067</strain>
    </source>
</reference>
<comment type="caution">
    <text evidence="1">The sequence shown here is derived from an EMBL/GenBank/DDBJ whole genome shotgun (WGS) entry which is preliminary data.</text>
</comment>